<protein>
    <submittedName>
        <fullName evidence="2">Uncharacterized protein</fullName>
    </submittedName>
</protein>
<dbReference type="Proteomes" id="UP000075883">
    <property type="component" value="Unassembled WGS sequence"/>
</dbReference>
<feature type="region of interest" description="Disordered" evidence="1">
    <location>
        <begin position="36"/>
        <end position="64"/>
    </location>
</feature>
<evidence type="ECO:0000313" key="3">
    <source>
        <dbReference type="Proteomes" id="UP000075883"/>
    </source>
</evidence>
<evidence type="ECO:0000256" key="1">
    <source>
        <dbReference type="SAM" id="MobiDB-lite"/>
    </source>
</evidence>
<dbReference type="STRING" id="139723.A0A182MRQ3"/>
<reference evidence="2" key="2">
    <citation type="submission" date="2020-05" db="UniProtKB">
        <authorList>
            <consortium name="EnsemblMetazoa"/>
        </authorList>
    </citation>
    <scope>IDENTIFICATION</scope>
    <source>
        <strain evidence="2">A-37</strain>
    </source>
</reference>
<dbReference type="AlphaFoldDB" id="A0A182MRQ3"/>
<proteinExistence type="predicted"/>
<dbReference type="EMBL" id="AXCM01003165">
    <property type="status" value="NOT_ANNOTATED_CDS"/>
    <property type="molecule type" value="Genomic_DNA"/>
</dbReference>
<reference evidence="3" key="1">
    <citation type="submission" date="2013-09" db="EMBL/GenBank/DDBJ databases">
        <title>The Genome Sequence of Anopheles culicifacies species A.</title>
        <authorList>
            <consortium name="The Broad Institute Genomics Platform"/>
            <person name="Neafsey D.E."/>
            <person name="Besansky N."/>
            <person name="Howell P."/>
            <person name="Walton C."/>
            <person name="Young S.K."/>
            <person name="Zeng Q."/>
            <person name="Gargeya S."/>
            <person name="Fitzgerald M."/>
            <person name="Haas B."/>
            <person name="Abouelleil A."/>
            <person name="Allen A.W."/>
            <person name="Alvarado L."/>
            <person name="Arachchi H.M."/>
            <person name="Berlin A.M."/>
            <person name="Chapman S.B."/>
            <person name="Gainer-Dewar J."/>
            <person name="Goldberg J."/>
            <person name="Griggs A."/>
            <person name="Gujja S."/>
            <person name="Hansen M."/>
            <person name="Howarth C."/>
            <person name="Imamovic A."/>
            <person name="Ireland A."/>
            <person name="Larimer J."/>
            <person name="McCowan C."/>
            <person name="Murphy C."/>
            <person name="Pearson M."/>
            <person name="Poon T.W."/>
            <person name="Priest M."/>
            <person name="Roberts A."/>
            <person name="Saif S."/>
            <person name="Shea T."/>
            <person name="Sisk P."/>
            <person name="Sykes S."/>
            <person name="Wortman J."/>
            <person name="Nusbaum C."/>
            <person name="Birren B."/>
        </authorList>
    </citation>
    <scope>NUCLEOTIDE SEQUENCE [LARGE SCALE GENOMIC DNA]</scope>
    <source>
        <strain evidence="3">A-37</strain>
    </source>
</reference>
<dbReference type="VEuPathDB" id="VectorBase:ACUA024672"/>
<feature type="compositionally biased region" description="Basic and acidic residues" evidence="1">
    <location>
        <begin position="40"/>
        <end position="60"/>
    </location>
</feature>
<keyword evidence="3" id="KW-1185">Reference proteome</keyword>
<dbReference type="EnsemblMetazoa" id="ACUA024672-RA">
    <property type="protein sequence ID" value="ACUA024672-PA"/>
    <property type="gene ID" value="ACUA024672"/>
</dbReference>
<name>A0A182MRQ3_9DIPT</name>
<sequence length="170" mass="20131">MVRKYLWYILNLHNPDGSPPSEGAVRMKLRQFTRIPVPRTADEMEAQREERRQEEQERLEKRRKLSRAYRRKVRQCLWFVLNLYHPNGPPPCDEAIQRRFQHFLAIPIPRTPEELEAQRQAERTATTTAKPKRIVKRKVVVVVVKRRRSNATQLQPSSIENAGKGEERTI</sequence>
<organism evidence="2 3">
    <name type="scientific">Anopheles culicifacies</name>
    <dbReference type="NCBI Taxonomy" id="139723"/>
    <lineage>
        <taxon>Eukaryota</taxon>
        <taxon>Metazoa</taxon>
        <taxon>Ecdysozoa</taxon>
        <taxon>Arthropoda</taxon>
        <taxon>Hexapoda</taxon>
        <taxon>Insecta</taxon>
        <taxon>Pterygota</taxon>
        <taxon>Neoptera</taxon>
        <taxon>Endopterygota</taxon>
        <taxon>Diptera</taxon>
        <taxon>Nematocera</taxon>
        <taxon>Culicoidea</taxon>
        <taxon>Culicidae</taxon>
        <taxon>Anophelinae</taxon>
        <taxon>Anopheles</taxon>
        <taxon>culicifacies species complex</taxon>
    </lineage>
</organism>
<evidence type="ECO:0000313" key="2">
    <source>
        <dbReference type="EnsemblMetazoa" id="ACUA024672-PA"/>
    </source>
</evidence>
<accession>A0A182MRQ3</accession>